<organism evidence="11 12">
    <name type="scientific">Tetragonisca angustula</name>
    <dbReference type="NCBI Taxonomy" id="166442"/>
    <lineage>
        <taxon>Eukaryota</taxon>
        <taxon>Metazoa</taxon>
        <taxon>Ecdysozoa</taxon>
        <taxon>Arthropoda</taxon>
        <taxon>Hexapoda</taxon>
        <taxon>Insecta</taxon>
        <taxon>Pterygota</taxon>
        <taxon>Neoptera</taxon>
        <taxon>Endopterygota</taxon>
        <taxon>Hymenoptera</taxon>
        <taxon>Apocrita</taxon>
        <taxon>Aculeata</taxon>
        <taxon>Apoidea</taxon>
        <taxon>Anthophila</taxon>
        <taxon>Apidae</taxon>
        <taxon>Tetragonisca</taxon>
    </lineage>
</organism>
<keyword evidence="4 10" id="KW-0812">Transmembrane</keyword>
<feature type="transmembrane region" description="Helical" evidence="10">
    <location>
        <begin position="311"/>
        <end position="330"/>
    </location>
</feature>
<keyword evidence="2" id="KW-1003">Cell membrane</keyword>
<reference evidence="11 12" key="1">
    <citation type="submission" date="2024-05" db="EMBL/GenBank/DDBJ databases">
        <title>The nuclear and mitochondrial genome assemblies of Tetragonisca angustula (Apidae: Meliponini), a tiny yet remarkable pollinator in the Neotropics.</title>
        <authorList>
            <person name="Ferrari R."/>
            <person name="Ricardo P.C."/>
            <person name="Dias F.C."/>
            <person name="Araujo N.S."/>
            <person name="Soares D.O."/>
            <person name="Zhou Q.-S."/>
            <person name="Zhu C.-D."/>
            <person name="Coutinho L."/>
            <person name="Airas M.C."/>
            <person name="Batista T.M."/>
        </authorList>
    </citation>
    <scope>NUCLEOTIDE SEQUENCE [LARGE SCALE GENOMIC DNA]</scope>
    <source>
        <strain evidence="11">ASF017062</strain>
        <tissue evidence="11">Abdomen</tissue>
    </source>
</reference>
<comment type="caution">
    <text evidence="11">The sequence shown here is derived from an EMBL/GenBank/DDBJ whole genome shotgun (WGS) entry which is preliminary data.</text>
</comment>
<gene>
    <name evidence="11" type="ORF">QLX08_007749</name>
</gene>
<evidence type="ECO:0000256" key="2">
    <source>
        <dbReference type="ARBA" id="ARBA00022475"/>
    </source>
</evidence>
<evidence type="ECO:0000256" key="4">
    <source>
        <dbReference type="ARBA" id="ARBA00022692"/>
    </source>
</evidence>
<keyword evidence="5 10" id="KW-0552">Olfaction</keyword>
<protein>
    <recommendedName>
        <fullName evidence="10">Odorant receptor</fullName>
    </recommendedName>
</protein>
<proteinExistence type="inferred from homology"/>
<feature type="transmembrane region" description="Helical" evidence="10">
    <location>
        <begin position="82"/>
        <end position="101"/>
    </location>
</feature>
<evidence type="ECO:0000256" key="5">
    <source>
        <dbReference type="ARBA" id="ARBA00022725"/>
    </source>
</evidence>
<name>A0AAW0ZP28_9HYME</name>
<dbReference type="GO" id="GO:0005549">
    <property type="term" value="F:odorant binding"/>
    <property type="evidence" value="ECO:0007669"/>
    <property type="project" value="InterPro"/>
</dbReference>
<evidence type="ECO:0000256" key="8">
    <source>
        <dbReference type="ARBA" id="ARBA00023170"/>
    </source>
</evidence>
<dbReference type="EMBL" id="JAWNGG020000155">
    <property type="protein sequence ID" value="KAK9299131.1"/>
    <property type="molecule type" value="Genomic_DNA"/>
</dbReference>
<comment type="subcellular location">
    <subcellularLocation>
        <location evidence="1 10">Cell membrane</location>
        <topology evidence="1 10">Multi-pass membrane protein</topology>
    </subcellularLocation>
</comment>
<feature type="transmembrane region" description="Helical" evidence="10">
    <location>
        <begin position="48"/>
        <end position="70"/>
    </location>
</feature>
<evidence type="ECO:0000313" key="11">
    <source>
        <dbReference type="EMBL" id="KAK9299131.1"/>
    </source>
</evidence>
<dbReference type="AlphaFoldDB" id="A0AAW0ZP28"/>
<evidence type="ECO:0000256" key="9">
    <source>
        <dbReference type="ARBA" id="ARBA00023224"/>
    </source>
</evidence>
<dbReference type="Pfam" id="PF02949">
    <property type="entry name" value="7tm_6"/>
    <property type="match status" value="1"/>
</dbReference>
<dbReference type="GO" id="GO:0007165">
    <property type="term" value="P:signal transduction"/>
    <property type="evidence" value="ECO:0007669"/>
    <property type="project" value="UniProtKB-KW"/>
</dbReference>
<comment type="caution">
    <text evidence="10">Lacks conserved residue(s) required for the propagation of feature annotation.</text>
</comment>
<dbReference type="GO" id="GO:0005886">
    <property type="term" value="C:plasma membrane"/>
    <property type="evidence" value="ECO:0007669"/>
    <property type="project" value="UniProtKB-SubCell"/>
</dbReference>
<evidence type="ECO:0000256" key="1">
    <source>
        <dbReference type="ARBA" id="ARBA00004651"/>
    </source>
</evidence>
<keyword evidence="8 10" id="KW-0675">Receptor</keyword>
<feature type="transmembrane region" description="Helical" evidence="10">
    <location>
        <begin position="139"/>
        <end position="157"/>
    </location>
</feature>
<evidence type="ECO:0000256" key="3">
    <source>
        <dbReference type="ARBA" id="ARBA00022606"/>
    </source>
</evidence>
<feature type="transmembrane region" description="Helical" evidence="10">
    <location>
        <begin position="196"/>
        <end position="224"/>
    </location>
</feature>
<sequence length="405" mass="46313">MQREKSVVTKRGHEKNLKLSIQWNRWLLIPIGVWPNLRRSIVGKYFSWLVNIICFGLIGFMLVSCGLFLIMEVKQAYNQIKMIGPLSFFTMTFMKYYLLILHESDIREGVKRIEWDWKNIEHQEDKNIMTEHATYGRRLVTICTFFMYSAFAFYYLVVPLSMGRIVVEDANLSFIALPFPASSLIADTRRSPSNEIIYTIQVLTGVVMHAITSGACSIAAVFAVHACGQMQVLMNWLGHLVDGRSDMSNTVEGRMATIVTQHDRVLKFMALTERAIQQISFVEFLGCMANMCLLGYYAIVEWNPKDLMLTITYLSLIISLTFNIFIFCYIGELVAEQCRKVGEMTYMIDWYRLSGKKKLGCILIIAMSNSSMKFTAGNMIELSINTFSDVVKTAVAFLNMLRALT</sequence>
<evidence type="ECO:0000256" key="6">
    <source>
        <dbReference type="ARBA" id="ARBA00022989"/>
    </source>
</evidence>
<dbReference type="InterPro" id="IPR004117">
    <property type="entry name" value="7tm6_olfct_rcpt"/>
</dbReference>
<evidence type="ECO:0000256" key="10">
    <source>
        <dbReference type="RuleBase" id="RU351113"/>
    </source>
</evidence>
<dbReference type="Proteomes" id="UP001432146">
    <property type="component" value="Unassembled WGS sequence"/>
</dbReference>
<accession>A0AAW0ZP28</accession>
<dbReference type="GO" id="GO:0004984">
    <property type="term" value="F:olfactory receptor activity"/>
    <property type="evidence" value="ECO:0007669"/>
    <property type="project" value="InterPro"/>
</dbReference>
<evidence type="ECO:0000313" key="12">
    <source>
        <dbReference type="Proteomes" id="UP001432146"/>
    </source>
</evidence>
<comment type="similarity">
    <text evidence="10">Belongs to the insect chemoreceptor superfamily. Heteromeric odorant receptor channel (TC 1.A.69) family.</text>
</comment>
<dbReference type="PANTHER" id="PTHR21137:SF35">
    <property type="entry name" value="ODORANT RECEPTOR 19A-RELATED"/>
    <property type="match status" value="1"/>
</dbReference>
<keyword evidence="12" id="KW-1185">Reference proteome</keyword>
<dbReference type="PANTHER" id="PTHR21137">
    <property type="entry name" value="ODORANT RECEPTOR"/>
    <property type="match status" value="1"/>
</dbReference>
<keyword evidence="6 10" id="KW-1133">Transmembrane helix</keyword>
<feature type="transmembrane region" description="Helical" evidence="10">
    <location>
        <begin position="279"/>
        <end position="299"/>
    </location>
</feature>
<keyword evidence="3 10" id="KW-0716">Sensory transduction</keyword>
<keyword evidence="9 10" id="KW-0807">Transducer</keyword>
<evidence type="ECO:0000256" key="7">
    <source>
        <dbReference type="ARBA" id="ARBA00023136"/>
    </source>
</evidence>
<keyword evidence="7 10" id="KW-0472">Membrane</keyword>